<dbReference type="PROSITE" id="PS01096">
    <property type="entry name" value="PPIC_PPIASE_1"/>
    <property type="match status" value="1"/>
</dbReference>
<dbReference type="Proteomes" id="UP001330434">
    <property type="component" value="Chromosome"/>
</dbReference>
<feature type="compositionally biased region" description="Low complexity" evidence="9">
    <location>
        <begin position="283"/>
        <end position="309"/>
    </location>
</feature>
<sequence>MKLHLLASTALIAGFVLGAPLNAADPASDTIVAKVDGKDITYSQVMAEKDKLPKKAQELPAETLFPVLQNQVVDVKLIEKAAAGSGLANDPKVKEAVQKMTQQLIDQAYLAKQIEGAVTDAAIKAKYDEIVKNFPKEKEIKVRHILVKDEATAKQIVKALKGGSDFAKLAKEKSTDGTAKDGGELGYITKDAVVKEFSDVAFALEVGAYNETPVKTDFGWHVIKVEDKRDAKAPTFEEAKEELKALMAEEAILKLLKDLRATAKIELFDKDGKPLPTAPAPAAPAAVPAPAVPASAAPAAPTPAEAPKK</sequence>
<dbReference type="InterPro" id="IPR046357">
    <property type="entry name" value="PPIase_dom_sf"/>
</dbReference>
<keyword evidence="8 12" id="KW-0413">Isomerase</keyword>
<evidence type="ECO:0000256" key="7">
    <source>
        <dbReference type="ARBA" id="ARBA00031484"/>
    </source>
</evidence>
<dbReference type="EMBL" id="CP133270">
    <property type="protein sequence ID" value="WVX65970.1"/>
    <property type="molecule type" value="Genomic_DNA"/>
</dbReference>
<feature type="domain" description="PpiC" evidence="11">
    <location>
        <begin position="137"/>
        <end position="227"/>
    </location>
</feature>
<dbReference type="SUPFAM" id="SSF54534">
    <property type="entry name" value="FKBP-like"/>
    <property type="match status" value="1"/>
</dbReference>
<protein>
    <recommendedName>
        <fullName evidence="4">Parvulin-like PPIase</fullName>
        <ecNumber evidence="3">5.2.1.8</ecNumber>
    </recommendedName>
    <alternativeName>
        <fullName evidence="6">Peptidyl-prolyl cis-trans isomerase plp</fullName>
    </alternativeName>
    <alternativeName>
        <fullName evidence="7">Rotamase plp</fullName>
    </alternativeName>
</protein>
<keyword evidence="10" id="KW-0732">Signal</keyword>
<dbReference type="Pfam" id="PF13616">
    <property type="entry name" value="Rotamase_3"/>
    <property type="match status" value="1"/>
</dbReference>
<dbReference type="InterPro" id="IPR050245">
    <property type="entry name" value="PrsA_foldase"/>
</dbReference>
<dbReference type="Gene3D" id="3.10.50.40">
    <property type="match status" value="1"/>
</dbReference>
<gene>
    <name evidence="12" type="ORF">Bealeia1_00139</name>
</gene>
<dbReference type="RefSeq" id="WP_331256537.1">
    <property type="nucleotide sequence ID" value="NZ_CP133270.1"/>
</dbReference>
<evidence type="ECO:0000256" key="8">
    <source>
        <dbReference type="PROSITE-ProRule" id="PRU00278"/>
    </source>
</evidence>
<reference evidence="12 13" key="1">
    <citation type="journal article" date="2024" name="Environ. Microbiol.">
        <title>Novel evolutionary insights on the interactions of the Holosporales (Alphaproteobacteria) with eukaryotic hosts from comparative genomics.</title>
        <authorList>
            <person name="Giovannini M."/>
            <person name="Petroni G."/>
            <person name="Castelli M."/>
        </authorList>
    </citation>
    <scope>NUCLEOTIDE SEQUENCE [LARGE SCALE GENOMIC DNA]</scope>
    <source>
        <strain evidence="12 13">US_Bl 15I1</strain>
    </source>
</reference>
<evidence type="ECO:0000256" key="6">
    <source>
        <dbReference type="ARBA" id="ARBA00030642"/>
    </source>
</evidence>
<dbReference type="InterPro" id="IPR000297">
    <property type="entry name" value="PPIase_PpiC"/>
</dbReference>
<evidence type="ECO:0000313" key="13">
    <source>
        <dbReference type="Proteomes" id="UP001330434"/>
    </source>
</evidence>
<feature type="region of interest" description="Disordered" evidence="9">
    <location>
        <begin position="270"/>
        <end position="309"/>
    </location>
</feature>
<proteinExistence type="inferred from homology"/>
<evidence type="ECO:0000256" key="9">
    <source>
        <dbReference type="SAM" id="MobiDB-lite"/>
    </source>
</evidence>
<dbReference type="GO" id="GO:0016853">
    <property type="term" value="F:isomerase activity"/>
    <property type="evidence" value="ECO:0007669"/>
    <property type="project" value="UniProtKB-KW"/>
</dbReference>
<accession>A0ABZ2C3F3</accession>
<evidence type="ECO:0000256" key="2">
    <source>
        <dbReference type="ARBA" id="ARBA00007656"/>
    </source>
</evidence>
<organism evidence="12 13">
    <name type="scientific">Candidatus Bealeia paramacronuclearis</name>
    <dbReference type="NCBI Taxonomy" id="1921001"/>
    <lineage>
        <taxon>Bacteria</taxon>
        <taxon>Pseudomonadati</taxon>
        <taxon>Pseudomonadota</taxon>
        <taxon>Alphaproteobacteria</taxon>
        <taxon>Holosporales</taxon>
        <taxon>Holosporaceae</taxon>
        <taxon>Candidatus Bealeia</taxon>
    </lineage>
</organism>
<evidence type="ECO:0000256" key="1">
    <source>
        <dbReference type="ARBA" id="ARBA00000971"/>
    </source>
</evidence>
<feature type="chain" id="PRO_5046921269" description="Parvulin-like PPIase" evidence="10">
    <location>
        <begin position="24"/>
        <end position="309"/>
    </location>
</feature>
<keyword evidence="13" id="KW-1185">Reference proteome</keyword>
<comment type="similarity">
    <text evidence="2">Belongs to the PpiC/parvulin rotamase family.</text>
</comment>
<keyword evidence="5 8" id="KW-0697">Rotamase</keyword>
<comment type="catalytic activity">
    <reaction evidence="1">
        <text>[protein]-peptidylproline (omega=180) = [protein]-peptidylproline (omega=0)</text>
        <dbReference type="Rhea" id="RHEA:16237"/>
        <dbReference type="Rhea" id="RHEA-COMP:10747"/>
        <dbReference type="Rhea" id="RHEA-COMP:10748"/>
        <dbReference type="ChEBI" id="CHEBI:83833"/>
        <dbReference type="ChEBI" id="CHEBI:83834"/>
        <dbReference type="EC" id="5.2.1.8"/>
    </reaction>
</comment>
<evidence type="ECO:0000256" key="3">
    <source>
        <dbReference type="ARBA" id="ARBA00013194"/>
    </source>
</evidence>
<feature type="signal peptide" evidence="10">
    <location>
        <begin position="1"/>
        <end position="23"/>
    </location>
</feature>
<evidence type="ECO:0000313" key="12">
    <source>
        <dbReference type="EMBL" id="WVX65970.1"/>
    </source>
</evidence>
<dbReference type="PROSITE" id="PS50198">
    <property type="entry name" value="PPIC_PPIASE_2"/>
    <property type="match status" value="1"/>
</dbReference>
<dbReference type="EC" id="5.2.1.8" evidence="3"/>
<evidence type="ECO:0000256" key="4">
    <source>
        <dbReference type="ARBA" id="ARBA00018370"/>
    </source>
</evidence>
<dbReference type="PANTHER" id="PTHR47245:SF2">
    <property type="entry name" value="PEPTIDYL-PROLYL CIS-TRANS ISOMERASE HP_0175-RELATED"/>
    <property type="match status" value="1"/>
</dbReference>
<dbReference type="PANTHER" id="PTHR47245">
    <property type="entry name" value="PEPTIDYLPROLYL ISOMERASE"/>
    <property type="match status" value="1"/>
</dbReference>
<evidence type="ECO:0000256" key="5">
    <source>
        <dbReference type="ARBA" id="ARBA00023110"/>
    </source>
</evidence>
<name>A0ABZ2C3F3_9PROT</name>
<evidence type="ECO:0000259" key="11">
    <source>
        <dbReference type="PROSITE" id="PS50198"/>
    </source>
</evidence>
<dbReference type="InterPro" id="IPR023058">
    <property type="entry name" value="PPIase_PpiC_CS"/>
</dbReference>
<evidence type="ECO:0000256" key="10">
    <source>
        <dbReference type="SAM" id="SignalP"/>
    </source>
</evidence>